<comment type="caution">
    <text evidence="1">The sequence shown here is derived from an EMBL/GenBank/DDBJ whole genome shotgun (WGS) entry which is preliminary data.</text>
</comment>
<name>A0ACC2LLP8_PERAE</name>
<evidence type="ECO:0000313" key="1">
    <source>
        <dbReference type="EMBL" id="KAJ8633974.1"/>
    </source>
</evidence>
<dbReference type="Proteomes" id="UP001234297">
    <property type="component" value="Chromosome 8"/>
</dbReference>
<dbReference type="EMBL" id="CM056816">
    <property type="protein sequence ID" value="KAJ8633974.1"/>
    <property type="molecule type" value="Genomic_DNA"/>
</dbReference>
<keyword evidence="2" id="KW-1185">Reference proteome</keyword>
<proteinExistence type="predicted"/>
<gene>
    <name evidence="1" type="ORF">MRB53_027310</name>
</gene>
<sequence length="159" mass="18046">MQILHFDIKPHNILLDENFIPKVSDFGLAKFYPTEESIVSMTAARGTFGYMAPELFYRNIGRVSNKSDVYSFGMMLLEVAGRSKNINANAENLSQIYFPSWVYSQLNQGKDIGIQNATPDEQAIAKKFIIVTLWCIQMRPINRPSMSQVLCDFLGNPEL</sequence>
<organism evidence="1 2">
    <name type="scientific">Persea americana</name>
    <name type="common">Avocado</name>
    <dbReference type="NCBI Taxonomy" id="3435"/>
    <lineage>
        <taxon>Eukaryota</taxon>
        <taxon>Viridiplantae</taxon>
        <taxon>Streptophyta</taxon>
        <taxon>Embryophyta</taxon>
        <taxon>Tracheophyta</taxon>
        <taxon>Spermatophyta</taxon>
        <taxon>Magnoliopsida</taxon>
        <taxon>Magnoliidae</taxon>
        <taxon>Laurales</taxon>
        <taxon>Lauraceae</taxon>
        <taxon>Persea</taxon>
    </lineage>
</organism>
<accession>A0ACC2LLP8</accession>
<reference evidence="1 2" key="1">
    <citation type="journal article" date="2022" name="Hortic Res">
        <title>A haplotype resolved chromosomal level avocado genome allows analysis of novel avocado genes.</title>
        <authorList>
            <person name="Nath O."/>
            <person name="Fletcher S.J."/>
            <person name="Hayward A."/>
            <person name="Shaw L.M."/>
            <person name="Masouleh A.K."/>
            <person name="Furtado A."/>
            <person name="Henry R.J."/>
            <person name="Mitter N."/>
        </authorList>
    </citation>
    <scope>NUCLEOTIDE SEQUENCE [LARGE SCALE GENOMIC DNA]</scope>
    <source>
        <strain evidence="2">cv. Hass</strain>
    </source>
</reference>
<evidence type="ECO:0000313" key="2">
    <source>
        <dbReference type="Proteomes" id="UP001234297"/>
    </source>
</evidence>
<protein>
    <submittedName>
        <fullName evidence="1">Uncharacterized protein</fullName>
    </submittedName>
</protein>